<evidence type="ECO:0000313" key="2">
    <source>
        <dbReference type="Proteomes" id="UP001203665"/>
    </source>
</evidence>
<proteinExistence type="predicted"/>
<sequence length="136" mass="15662">MNMEEKIMVCHISENHNGDPLLERGVQLSQMFDSPLYILYLSGQSEDEQTHKDQLNRLGCQDLVDDNRMSSIFQTYKGQDKLPQIILDKARENQITQLVIGQCSQSRWELLKKGDFVNRLVSKMGDIDLHIVPVSK</sequence>
<evidence type="ECO:0000313" key="1">
    <source>
        <dbReference type="EMBL" id="MCM2678010.1"/>
    </source>
</evidence>
<dbReference type="Proteomes" id="UP001203665">
    <property type="component" value="Unassembled WGS sequence"/>
</dbReference>
<dbReference type="PANTHER" id="PTHR45569">
    <property type="entry name" value="SENSOR PROTEIN KDPD"/>
    <property type="match status" value="1"/>
</dbReference>
<comment type="caution">
    <text evidence="1">The sequence shown here is derived from an EMBL/GenBank/DDBJ whole genome shotgun (WGS) entry which is preliminary data.</text>
</comment>
<dbReference type="InterPro" id="IPR052023">
    <property type="entry name" value="Histidine_kinase_KdpD"/>
</dbReference>
<dbReference type="RefSeq" id="WP_251611872.1">
    <property type="nucleotide sequence ID" value="NZ_JAMQJY010000008.1"/>
</dbReference>
<reference evidence="1" key="1">
    <citation type="submission" date="2022-06" db="EMBL/GenBank/DDBJ databases">
        <title>Alkalicoccobacillus porphyridii sp. nov., isolated from a marine red alga, Porphyridium purpureum and reclassification of Shouchella plakortidis and Shouchella gibsonii as Alkalicoccobacillus plakortidis comb. nov. and Alkalicoccobacillus gibsonii comb. nov.</title>
        <authorList>
            <person name="Kim K.H."/>
            <person name="Lee J.K."/>
            <person name="Han D.M."/>
            <person name="Baek J.H."/>
            <person name="Jeon C.O."/>
        </authorList>
    </citation>
    <scope>NUCLEOTIDE SEQUENCE</scope>
    <source>
        <strain evidence="1">DSM 19153</strain>
    </source>
</reference>
<name>A0ABT0XQG2_9BACI</name>
<dbReference type="PANTHER" id="PTHR45569:SF1">
    <property type="entry name" value="SENSOR PROTEIN KDPD"/>
    <property type="match status" value="1"/>
</dbReference>
<protein>
    <recommendedName>
        <fullName evidence="3">Universal stress protein family protein</fullName>
    </recommendedName>
</protein>
<organism evidence="1 2">
    <name type="scientific">Alkalicoccobacillus plakortidis</name>
    <dbReference type="NCBI Taxonomy" id="444060"/>
    <lineage>
        <taxon>Bacteria</taxon>
        <taxon>Bacillati</taxon>
        <taxon>Bacillota</taxon>
        <taxon>Bacilli</taxon>
        <taxon>Bacillales</taxon>
        <taxon>Bacillaceae</taxon>
        <taxon>Alkalicoccobacillus</taxon>
    </lineage>
</organism>
<gene>
    <name evidence="1" type="ORF">NDM98_23090</name>
</gene>
<dbReference type="EMBL" id="JAMQJY010000008">
    <property type="protein sequence ID" value="MCM2678010.1"/>
    <property type="molecule type" value="Genomic_DNA"/>
</dbReference>
<keyword evidence="2" id="KW-1185">Reference proteome</keyword>
<evidence type="ECO:0008006" key="3">
    <source>
        <dbReference type="Google" id="ProtNLM"/>
    </source>
</evidence>
<accession>A0ABT0XQG2</accession>